<dbReference type="SUPFAM" id="SSF55486">
    <property type="entry name" value="Metalloproteases ('zincins'), catalytic domain"/>
    <property type="match status" value="1"/>
</dbReference>
<evidence type="ECO:0000256" key="9">
    <source>
        <dbReference type="ARBA" id="ARBA00022889"/>
    </source>
</evidence>
<dbReference type="PANTHER" id="PTHR10942">
    <property type="entry name" value="LEISHMANOLYSIN-LIKE PEPTIDASE"/>
    <property type="match status" value="1"/>
</dbReference>
<dbReference type="Gene3D" id="2.10.55.10">
    <property type="entry name" value="Leishmanolysin domain 3"/>
    <property type="match status" value="1"/>
</dbReference>
<dbReference type="PRINTS" id="PR00782">
    <property type="entry name" value="LSHMANOLYSIN"/>
</dbReference>
<evidence type="ECO:0000313" key="18">
    <source>
        <dbReference type="Proteomes" id="UP001430356"/>
    </source>
</evidence>
<dbReference type="AlphaFoldDB" id="A0AAW0EZL2"/>
<evidence type="ECO:0000256" key="6">
    <source>
        <dbReference type="ARBA" id="ARBA00022729"/>
    </source>
</evidence>
<dbReference type="EC" id="3.4.24.-" evidence="16"/>
<proteinExistence type="inferred from homology"/>
<evidence type="ECO:0000256" key="2">
    <source>
        <dbReference type="ARBA" id="ARBA00004370"/>
    </source>
</evidence>
<dbReference type="Proteomes" id="UP001430356">
    <property type="component" value="Unassembled WGS sequence"/>
</dbReference>
<keyword evidence="7 16" id="KW-0378">Hydrolase</keyword>
<dbReference type="Gene3D" id="3.90.132.10">
    <property type="entry name" value="Leishmanolysin , domain 2"/>
    <property type="match status" value="1"/>
</dbReference>
<keyword evidence="18" id="KW-1185">Reference proteome</keyword>
<dbReference type="EMBL" id="JAECZO010000649">
    <property type="protein sequence ID" value="KAK7199568.1"/>
    <property type="molecule type" value="Genomic_DNA"/>
</dbReference>
<organism evidence="17 18">
    <name type="scientific">Novymonas esmeraldas</name>
    <dbReference type="NCBI Taxonomy" id="1808958"/>
    <lineage>
        <taxon>Eukaryota</taxon>
        <taxon>Discoba</taxon>
        <taxon>Euglenozoa</taxon>
        <taxon>Kinetoplastea</taxon>
        <taxon>Metakinetoplastina</taxon>
        <taxon>Trypanosomatida</taxon>
        <taxon>Trypanosomatidae</taxon>
        <taxon>Novymonas</taxon>
    </lineage>
</organism>
<dbReference type="GO" id="GO:0005737">
    <property type="term" value="C:cytoplasm"/>
    <property type="evidence" value="ECO:0007669"/>
    <property type="project" value="TreeGrafter"/>
</dbReference>
<evidence type="ECO:0000256" key="12">
    <source>
        <dbReference type="ARBA" id="ARBA00023145"/>
    </source>
</evidence>
<keyword evidence="6" id="KW-0732">Signal</keyword>
<dbReference type="GO" id="GO:0006508">
    <property type="term" value="P:proteolysis"/>
    <property type="evidence" value="ECO:0007669"/>
    <property type="project" value="UniProtKB-KW"/>
</dbReference>
<name>A0AAW0EZL2_9TRYP</name>
<comment type="catalytic activity">
    <reaction evidence="1">
        <text>Preference for hydrophobic residues at P1 and P1' and basic residues at P2' and P3'. A model nonapeptide is cleaved at -Ala-Tyr-|-Leu-Lys-Lys-.</text>
        <dbReference type="EC" id="3.4.24.36"/>
    </reaction>
</comment>
<keyword evidence="10 15" id="KW-0482">Metalloprotease</keyword>
<evidence type="ECO:0000256" key="5">
    <source>
        <dbReference type="ARBA" id="ARBA00022723"/>
    </source>
</evidence>
<evidence type="ECO:0000256" key="1">
    <source>
        <dbReference type="ARBA" id="ARBA00001249"/>
    </source>
</evidence>
<sequence length="283" mass="30211">MELEDVGGDGTAGSHWKRRSAKDELMTGSSGAGIYSAITIAAMEDLGFYKGNYSMAEPMVYGRNAGCGLVTDKCVVNGVSRFPEMFCTSTNTDMVCTSDRLGVGYCTVSTSTSALPPYFRYFSNSTLGCNDAQMDYCPYVQAYSNTNCTDDSGALIGSTYGVMSRCLDTPGGIGWGRQSRAQYGLCAEVQCGDSTYGVRVNGATEFTPCTPGASLSLPLLSWWFIEGSVTCPSYESVCAIRVNPDEYEKYRFFFLGDSVARASTETAVALAVAAAVLALLVQC</sequence>
<dbReference type="Pfam" id="PF01457">
    <property type="entry name" value="Peptidase_M8"/>
    <property type="match status" value="1"/>
</dbReference>
<evidence type="ECO:0000256" key="16">
    <source>
        <dbReference type="RuleBase" id="RU366077"/>
    </source>
</evidence>
<gene>
    <name evidence="17" type="ORF">NESM_000935900</name>
</gene>
<evidence type="ECO:0000256" key="15">
    <source>
        <dbReference type="PIRSR" id="PIRSR601577-2"/>
    </source>
</evidence>
<evidence type="ECO:0000256" key="10">
    <source>
        <dbReference type="ARBA" id="ARBA00023049"/>
    </source>
</evidence>
<evidence type="ECO:0000256" key="7">
    <source>
        <dbReference type="ARBA" id="ARBA00022801"/>
    </source>
</evidence>
<comment type="caution">
    <text evidence="17">The sequence shown here is derived from an EMBL/GenBank/DDBJ whole genome shotgun (WGS) entry which is preliminary data.</text>
</comment>
<keyword evidence="8 15" id="KW-0862">Zinc</keyword>
<keyword evidence="14" id="KW-0325">Glycoprotein</keyword>
<dbReference type="GO" id="GO:0046872">
    <property type="term" value="F:metal ion binding"/>
    <property type="evidence" value="ECO:0007669"/>
    <property type="project" value="UniProtKB-KW"/>
</dbReference>
<dbReference type="GO" id="GO:0004222">
    <property type="term" value="F:metalloendopeptidase activity"/>
    <property type="evidence" value="ECO:0007669"/>
    <property type="project" value="UniProtKB-UniRule"/>
</dbReference>
<accession>A0AAW0EZL2</accession>
<comment type="cofactor">
    <cofactor evidence="15 16">
        <name>Zn(2+)</name>
        <dbReference type="ChEBI" id="CHEBI:29105"/>
    </cofactor>
    <text evidence="15 16">Binds 1 zinc ion per subunit.</text>
</comment>
<dbReference type="GO" id="GO:0016020">
    <property type="term" value="C:membrane"/>
    <property type="evidence" value="ECO:0007669"/>
    <property type="project" value="UniProtKB-SubCell"/>
</dbReference>
<dbReference type="PANTHER" id="PTHR10942:SF0">
    <property type="entry name" value="LEISHMANOLYSIN-LIKE PEPTIDASE"/>
    <property type="match status" value="1"/>
</dbReference>
<comment type="subcellular location">
    <subcellularLocation>
        <location evidence="2">Membrane</location>
    </subcellularLocation>
</comment>
<evidence type="ECO:0000256" key="8">
    <source>
        <dbReference type="ARBA" id="ARBA00022833"/>
    </source>
</evidence>
<dbReference type="GO" id="GO:0007155">
    <property type="term" value="P:cell adhesion"/>
    <property type="evidence" value="ECO:0007669"/>
    <property type="project" value="UniProtKB-KW"/>
</dbReference>
<evidence type="ECO:0000256" key="11">
    <source>
        <dbReference type="ARBA" id="ARBA00023136"/>
    </source>
</evidence>
<protein>
    <recommendedName>
        <fullName evidence="16">Leishmanolysin-like peptidase</fullName>
        <ecNumber evidence="16">3.4.24.-</ecNumber>
    </recommendedName>
</protein>
<keyword evidence="11" id="KW-0472">Membrane</keyword>
<evidence type="ECO:0000256" key="3">
    <source>
        <dbReference type="ARBA" id="ARBA00005860"/>
    </source>
</evidence>
<feature type="binding site" evidence="15">
    <location>
        <position position="15"/>
    </location>
    <ligand>
        <name>Zn(2+)</name>
        <dbReference type="ChEBI" id="CHEBI:29105"/>
        <note>catalytic</note>
    </ligand>
</feature>
<evidence type="ECO:0000256" key="13">
    <source>
        <dbReference type="ARBA" id="ARBA00023157"/>
    </source>
</evidence>
<keyword evidence="12" id="KW-0865">Zymogen</keyword>
<comment type="similarity">
    <text evidence="3 16">Belongs to the peptidase M8 family.</text>
</comment>
<keyword evidence="9" id="KW-0130">Cell adhesion</keyword>
<dbReference type="InterPro" id="IPR001577">
    <property type="entry name" value="Peptidase_M8"/>
</dbReference>
<evidence type="ECO:0000313" key="17">
    <source>
        <dbReference type="EMBL" id="KAK7199568.1"/>
    </source>
</evidence>
<reference evidence="17 18" key="1">
    <citation type="journal article" date="2021" name="MBio">
        <title>A New Model Trypanosomatid, Novymonas esmeraldas: Genomic Perception of Its 'Candidatus Pandoraea novymonadis' Endosymbiont.</title>
        <authorList>
            <person name="Zakharova A."/>
            <person name="Saura A."/>
            <person name="Butenko A."/>
            <person name="Podesvova L."/>
            <person name="Warmusova S."/>
            <person name="Kostygov A.Y."/>
            <person name="Nenarokova A."/>
            <person name="Lukes J."/>
            <person name="Opperdoes F.R."/>
            <person name="Yurchenko V."/>
        </authorList>
    </citation>
    <scope>NUCLEOTIDE SEQUENCE [LARGE SCALE GENOMIC DNA]</scope>
    <source>
        <strain evidence="17 18">E262AT.01</strain>
    </source>
</reference>
<keyword evidence="4 16" id="KW-0645">Protease</keyword>
<keyword evidence="13" id="KW-1015">Disulfide bond</keyword>
<keyword evidence="5 15" id="KW-0479">Metal-binding</keyword>
<dbReference type="Gene3D" id="2.30.34.10">
    <property type="entry name" value="Leishmanolysin domain 4"/>
    <property type="match status" value="1"/>
</dbReference>
<evidence type="ECO:0000256" key="4">
    <source>
        <dbReference type="ARBA" id="ARBA00022670"/>
    </source>
</evidence>
<evidence type="ECO:0000256" key="14">
    <source>
        <dbReference type="ARBA" id="ARBA00023180"/>
    </source>
</evidence>